<evidence type="ECO:0000256" key="3">
    <source>
        <dbReference type="PROSITE-ProRule" id="PRU01191"/>
    </source>
</evidence>
<dbReference type="PANTHER" id="PTHR31636">
    <property type="entry name" value="OSJNBA0084A10.13 PROTEIN-RELATED"/>
    <property type="match status" value="1"/>
</dbReference>
<gene>
    <name evidence="5" type="ORF">H6P81_005027</name>
</gene>
<feature type="short sequence motif" description="VHIID" evidence="3">
    <location>
        <begin position="343"/>
        <end position="347"/>
    </location>
</feature>
<keyword evidence="2" id="KW-0804">Transcription</keyword>
<dbReference type="Pfam" id="PF03514">
    <property type="entry name" value="GRAS"/>
    <property type="match status" value="1"/>
</dbReference>
<dbReference type="InterPro" id="IPR005202">
    <property type="entry name" value="TF_GRAS"/>
</dbReference>
<evidence type="ECO:0000256" key="4">
    <source>
        <dbReference type="SAM" id="MobiDB-lite"/>
    </source>
</evidence>
<accession>A0AAV7ETG5</accession>
<feature type="compositionally biased region" description="Low complexity" evidence="4">
    <location>
        <begin position="208"/>
        <end position="227"/>
    </location>
</feature>
<feature type="compositionally biased region" description="Polar residues" evidence="4">
    <location>
        <begin position="186"/>
        <end position="195"/>
    </location>
</feature>
<proteinExistence type="inferred from homology"/>
<evidence type="ECO:0000313" key="5">
    <source>
        <dbReference type="EMBL" id="KAG9452123.1"/>
    </source>
</evidence>
<feature type="region of interest" description="VHIID" evidence="3">
    <location>
        <begin position="312"/>
        <end position="377"/>
    </location>
</feature>
<sequence>MSGYPGEDFYGSPCLGAGGLAVNNSFRIQYGPQLGGGVAVDPTTIVSQRADHSTATKRSLAELQQQQRALFLRSVKQRSHQTSPISPLSPVSPEISTASSASSVIRNPAFAALPPRQAAPNLFSAAPSAALIPGGNPLRLREAEPDSAHCKMRNRLQELERQLLDDDDDGHEEGDCSAASTITHSEWSETMQSLVSPPAPPQKPLSPSPTTSSSSSSNSSASCSSNSNITTASAAKQQLLDAATAISEGNMESATAVLAALQQASSSSRPPGGNSDQRLTAYLAQALMSRINPSDSCFPVAELCTNDHVMASQMLYEASPCFKLGFMAANHIILEATRNQGKIHVVDFEIGQGSQYMTLIHALGERQCPKPAVKITAVNDPGAAFPEALRAVGDRLTKLAERVGVSLRFGVVCRKAADLSRDALGCEEGEALAVNFAFRLHKVPDESVSTANPRDELLRVVKRLGPTVVTLVEQEMNANTAPFLARFNEVQSYYSALYESLDATMGRESKERRVVEECLARKAANCVAREGRERVERCEVLGKWRARMSMAGFQHKPIPPHLTDSMRVRLNSIRPNPGFFVKEDNGGACFGWKGRVLAVASAWL</sequence>
<keyword evidence="6" id="KW-1185">Reference proteome</keyword>
<comment type="caution">
    <text evidence="3">Lacks conserved residue(s) required for the propagation of feature annotation.</text>
</comment>
<feature type="region of interest" description="Leucine repeat I (LRI)" evidence="3">
    <location>
        <begin position="233"/>
        <end position="293"/>
    </location>
</feature>
<evidence type="ECO:0000256" key="2">
    <source>
        <dbReference type="ARBA" id="ARBA00023163"/>
    </source>
</evidence>
<name>A0AAV7ETG5_ARIFI</name>
<feature type="region of interest" description="Disordered" evidence="4">
    <location>
        <begin position="186"/>
        <end position="227"/>
    </location>
</feature>
<evidence type="ECO:0000256" key="1">
    <source>
        <dbReference type="ARBA" id="ARBA00023015"/>
    </source>
</evidence>
<reference evidence="5 6" key="1">
    <citation type="submission" date="2021-07" db="EMBL/GenBank/DDBJ databases">
        <title>The Aristolochia fimbriata genome: insights into angiosperm evolution, floral development and chemical biosynthesis.</title>
        <authorList>
            <person name="Jiao Y."/>
        </authorList>
    </citation>
    <scope>NUCLEOTIDE SEQUENCE [LARGE SCALE GENOMIC DNA]</scope>
    <source>
        <strain evidence="5">IBCAS-2021</strain>
        <tissue evidence="5">Leaf</tissue>
    </source>
</reference>
<protein>
    <recommendedName>
        <fullName evidence="7">Scarecrow-like protein 8</fullName>
    </recommendedName>
</protein>
<feature type="compositionally biased region" description="Pro residues" evidence="4">
    <location>
        <begin position="197"/>
        <end position="207"/>
    </location>
</feature>
<dbReference type="PROSITE" id="PS50985">
    <property type="entry name" value="GRAS"/>
    <property type="match status" value="1"/>
</dbReference>
<evidence type="ECO:0008006" key="7">
    <source>
        <dbReference type="Google" id="ProtNLM"/>
    </source>
</evidence>
<evidence type="ECO:0000313" key="6">
    <source>
        <dbReference type="Proteomes" id="UP000825729"/>
    </source>
</evidence>
<dbReference type="EMBL" id="JAINDJ010000003">
    <property type="protein sequence ID" value="KAG9452123.1"/>
    <property type="molecule type" value="Genomic_DNA"/>
</dbReference>
<keyword evidence="1" id="KW-0805">Transcription regulation</keyword>
<comment type="caution">
    <text evidence="5">The sequence shown here is derived from an EMBL/GenBank/DDBJ whole genome shotgun (WGS) entry which is preliminary data.</text>
</comment>
<dbReference type="AlphaFoldDB" id="A0AAV7ETG5"/>
<feature type="region of interest" description="SAW" evidence="3">
    <location>
        <begin position="528"/>
        <end position="604"/>
    </location>
</feature>
<organism evidence="5 6">
    <name type="scientific">Aristolochia fimbriata</name>
    <name type="common">White veined hardy Dutchman's pipe vine</name>
    <dbReference type="NCBI Taxonomy" id="158543"/>
    <lineage>
        <taxon>Eukaryota</taxon>
        <taxon>Viridiplantae</taxon>
        <taxon>Streptophyta</taxon>
        <taxon>Embryophyta</taxon>
        <taxon>Tracheophyta</taxon>
        <taxon>Spermatophyta</taxon>
        <taxon>Magnoliopsida</taxon>
        <taxon>Magnoliidae</taxon>
        <taxon>Piperales</taxon>
        <taxon>Aristolochiaceae</taxon>
        <taxon>Aristolochia</taxon>
    </lineage>
</organism>
<comment type="similarity">
    <text evidence="3">Belongs to the GRAS family.</text>
</comment>
<dbReference type="Proteomes" id="UP000825729">
    <property type="component" value="Unassembled WGS sequence"/>
</dbReference>